<comment type="caution">
    <text evidence="1">The sequence shown here is derived from an EMBL/GenBank/DDBJ whole genome shotgun (WGS) entry which is preliminary data.</text>
</comment>
<name>A0A0F9EGA7_9ZZZZ</name>
<proteinExistence type="predicted"/>
<dbReference type="AlphaFoldDB" id="A0A0F9EGA7"/>
<accession>A0A0F9EGA7</accession>
<evidence type="ECO:0000313" key="1">
    <source>
        <dbReference type="EMBL" id="KKL65276.1"/>
    </source>
</evidence>
<dbReference type="EMBL" id="LAZR01027587">
    <property type="protein sequence ID" value="KKL65276.1"/>
    <property type="molecule type" value="Genomic_DNA"/>
</dbReference>
<reference evidence="1" key="1">
    <citation type="journal article" date="2015" name="Nature">
        <title>Complex archaea that bridge the gap between prokaryotes and eukaryotes.</title>
        <authorList>
            <person name="Spang A."/>
            <person name="Saw J.H."/>
            <person name="Jorgensen S.L."/>
            <person name="Zaremba-Niedzwiedzka K."/>
            <person name="Martijn J."/>
            <person name="Lind A.E."/>
            <person name="van Eijk R."/>
            <person name="Schleper C."/>
            <person name="Guy L."/>
            <person name="Ettema T.J."/>
        </authorList>
    </citation>
    <scope>NUCLEOTIDE SEQUENCE</scope>
</reference>
<gene>
    <name evidence="1" type="ORF">LCGC14_2156570</name>
</gene>
<organism evidence="1">
    <name type="scientific">marine sediment metagenome</name>
    <dbReference type="NCBI Taxonomy" id="412755"/>
    <lineage>
        <taxon>unclassified sequences</taxon>
        <taxon>metagenomes</taxon>
        <taxon>ecological metagenomes</taxon>
    </lineage>
</organism>
<sequence length="194" mass="21469">MPTIRPSVRRFGPIAPAGGAAIGAGLQDIGQALGSVANLRTNLELLDIREQEQINRLEQKQFEKVERSEAIRQFTAKQVARNDMLEQILAKAKELRNYEDVQEAMEDFEKGFNAELFSGRSQEFQETFESIDLSARIGVINKLGTAIQAGNLGIIRDNYQIAADNFVESVNASADPAEIVEFFDTLDASMVEMG</sequence>
<feature type="non-terminal residue" evidence="1">
    <location>
        <position position="194"/>
    </location>
</feature>
<protein>
    <submittedName>
        <fullName evidence="1">Uncharacterized protein</fullName>
    </submittedName>
</protein>